<reference evidence="2 3" key="1">
    <citation type="submission" date="2020-06" db="EMBL/GenBank/DDBJ databases">
        <title>Acidovorax antarctica sp. nov., isolated from Corinth ice sheet soil, Antarctic Fields Peninsula.</title>
        <authorList>
            <person name="Xu Q."/>
            <person name="Peng F."/>
        </authorList>
    </citation>
    <scope>NUCLEOTIDE SEQUENCE [LARGE SCALE GENOMIC DNA]</scope>
    <source>
        <strain evidence="2 3">16-35-5</strain>
        <plasmid evidence="2 3">unnamed1</plasmid>
    </source>
</reference>
<organism evidence="2 3">
    <name type="scientific">Comamonas antarctica</name>
    <dbReference type="NCBI Taxonomy" id="2743470"/>
    <lineage>
        <taxon>Bacteria</taxon>
        <taxon>Pseudomonadati</taxon>
        <taxon>Pseudomonadota</taxon>
        <taxon>Betaproteobacteria</taxon>
        <taxon>Burkholderiales</taxon>
        <taxon>Comamonadaceae</taxon>
        <taxon>Comamonas</taxon>
    </lineage>
</organism>
<dbReference type="InterPro" id="IPR036046">
    <property type="entry name" value="Acylphosphatase-like_dom_sf"/>
</dbReference>
<sequence>MNSNLHCILYHSKLGPDAPLSCISDIIKVARSFNAAHGLTGVLVFDGQHFLQYLEGPKQPLWDLLVRIAQDPRHVNFTLQHQGPSGSERVFRNWSMGYALVDDADPLADLGELLGEEALAKLHAMVPTLDIA</sequence>
<accession>A0A6N1X9A7</accession>
<dbReference type="GO" id="GO:0009882">
    <property type="term" value="F:blue light photoreceptor activity"/>
    <property type="evidence" value="ECO:0007669"/>
    <property type="project" value="InterPro"/>
</dbReference>
<name>A0A6N1X9A7_9BURK</name>
<dbReference type="GO" id="GO:0071949">
    <property type="term" value="F:FAD binding"/>
    <property type="evidence" value="ECO:0007669"/>
    <property type="project" value="InterPro"/>
</dbReference>
<feature type="domain" description="BLUF" evidence="1">
    <location>
        <begin position="5"/>
        <end position="97"/>
    </location>
</feature>
<dbReference type="Pfam" id="PF04940">
    <property type="entry name" value="BLUF"/>
    <property type="match status" value="1"/>
</dbReference>
<protein>
    <submittedName>
        <fullName evidence="2">BLUF domain-containing protein</fullName>
    </submittedName>
</protein>
<keyword evidence="2" id="KW-0614">Plasmid</keyword>
<dbReference type="SUPFAM" id="SSF54975">
    <property type="entry name" value="Acylphosphatase/BLUF domain-like"/>
    <property type="match status" value="1"/>
</dbReference>
<dbReference type="InterPro" id="IPR007024">
    <property type="entry name" value="BLUF_domain"/>
</dbReference>
<dbReference type="PROSITE" id="PS50925">
    <property type="entry name" value="BLUF"/>
    <property type="match status" value="1"/>
</dbReference>
<dbReference type="RefSeq" id="WP_175506187.1">
    <property type="nucleotide sequence ID" value="NZ_CAURQT010000025.1"/>
</dbReference>
<keyword evidence="3" id="KW-1185">Reference proteome</keyword>
<gene>
    <name evidence="2" type="ORF">HUK68_20980</name>
</gene>
<dbReference type="Proteomes" id="UP000509579">
    <property type="component" value="Plasmid unnamed1"/>
</dbReference>
<dbReference type="SMART" id="SM01034">
    <property type="entry name" value="BLUF"/>
    <property type="match status" value="1"/>
</dbReference>
<evidence type="ECO:0000313" key="3">
    <source>
        <dbReference type="Proteomes" id="UP000509579"/>
    </source>
</evidence>
<evidence type="ECO:0000313" key="2">
    <source>
        <dbReference type="EMBL" id="QKV55398.1"/>
    </source>
</evidence>
<proteinExistence type="predicted"/>
<dbReference type="AlphaFoldDB" id="A0A6N1X9A7"/>
<dbReference type="KEGG" id="aant:HUK68_20980"/>
<dbReference type="Gene3D" id="3.30.70.100">
    <property type="match status" value="1"/>
</dbReference>
<evidence type="ECO:0000259" key="1">
    <source>
        <dbReference type="PROSITE" id="PS50925"/>
    </source>
</evidence>
<dbReference type="EMBL" id="CP054841">
    <property type="protein sequence ID" value="QKV55398.1"/>
    <property type="molecule type" value="Genomic_DNA"/>
</dbReference>
<geneLocation type="plasmid" evidence="2 3">
    <name>unnamed1</name>
</geneLocation>